<dbReference type="PANTHER" id="PTHR16231">
    <property type="entry name" value="COMM DOMAIN-CONTAINING PROTEIN 4-8 FAMILY MEMBER"/>
    <property type="match status" value="1"/>
</dbReference>
<dbReference type="InterPro" id="IPR017920">
    <property type="entry name" value="COMM"/>
</dbReference>
<gene>
    <name evidence="2" type="ORF">AKO1_004122</name>
</gene>
<keyword evidence="3" id="KW-1185">Reference proteome</keyword>
<feature type="domain" description="COMM" evidence="1">
    <location>
        <begin position="115"/>
        <end position="184"/>
    </location>
</feature>
<comment type="caution">
    <text evidence="2">The sequence shown here is derived from an EMBL/GenBank/DDBJ whole genome shotgun (WGS) entry which is preliminary data.</text>
</comment>
<evidence type="ECO:0000313" key="2">
    <source>
        <dbReference type="EMBL" id="KAL0485836.1"/>
    </source>
</evidence>
<dbReference type="PANTHER" id="PTHR16231:SF0">
    <property type="entry name" value="COMM DOMAIN-CONTAINING PROTEIN 8"/>
    <property type="match status" value="1"/>
</dbReference>
<dbReference type="AlphaFoldDB" id="A0AAW2Z9Q5"/>
<reference evidence="2 3" key="1">
    <citation type="submission" date="2024-03" db="EMBL/GenBank/DDBJ databases">
        <title>The Acrasis kona genome and developmental transcriptomes reveal deep origins of eukaryotic multicellular pathways.</title>
        <authorList>
            <person name="Sheikh S."/>
            <person name="Fu C.-J."/>
            <person name="Brown M.W."/>
            <person name="Baldauf S.L."/>
        </authorList>
    </citation>
    <scope>NUCLEOTIDE SEQUENCE [LARGE SCALE GENOMIC DNA]</scope>
    <source>
        <strain evidence="2 3">ATCC MYA-3509</strain>
    </source>
</reference>
<dbReference type="InterPro" id="IPR047155">
    <property type="entry name" value="COMMD4/6/7/8"/>
</dbReference>
<organism evidence="2 3">
    <name type="scientific">Acrasis kona</name>
    <dbReference type="NCBI Taxonomy" id="1008807"/>
    <lineage>
        <taxon>Eukaryota</taxon>
        <taxon>Discoba</taxon>
        <taxon>Heterolobosea</taxon>
        <taxon>Tetramitia</taxon>
        <taxon>Eutetramitia</taxon>
        <taxon>Acrasidae</taxon>
        <taxon>Acrasis</taxon>
    </lineage>
</organism>
<dbReference type="PROSITE" id="PS51269">
    <property type="entry name" value="COMM"/>
    <property type="match status" value="1"/>
</dbReference>
<evidence type="ECO:0000313" key="3">
    <source>
        <dbReference type="Proteomes" id="UP001431209"/>
    </source>
</evidence>
<evidence type="ECO:0000259" key="1">
    <source>
        <dbReference type="PROSITE" id="PS51269"/>
    </source>
</evidence>
<dbReference type="EMBL" id="JAOPGA020001171">
    <property type="protein sequence ID" value="KAL0485836.1"/>
    <property type="molecule type" value="Genomic_DNA"/>
</dbReference>
<name>A0AAW2Z9Q5_9EUKA</name>
<sequence>MMFKNSKPHEYTLNCILDSICGRGPGINLGQFIKVNEQSEEQPSLTHLSDVITVVKAFVLRVTSRQLTDEQILQELKNLELSSENADILVNVLKSRRDEVNKSMVKTVSQISASYLQDFDWKLHLVVASDKCTNFREPILLLNLYVKKENQDKADEVLVELNKSELDDLLSHFEKIQQVTKKLLVNK</sequence>
<protein>
    <submittedName>
        <fullName evidence="2">COMM domain-containing protein</fullName>
    </submittedName>
</protein>
<dbReference type="InterPro" id="IPR055184">
    <property type="entry name" value="COMMD8_HN"/>
</dbReference>
<dbReference type="Pfam" id="PF22838">
    <property type="entry name" value="COMMD8_HN"/>
    <property type="match status" value="1"/>
</dbReference>
<dbReference type="Pfam" id="PF07258">
    <property type="entry name" value="COMM_domain"/>
    <property type="match status" value="1"/>
</dbReference>
<accession>A0AAW2Z9Q5</accession>
<dbReference type="Proteomes" id="UP001431209">
    <property type="component" value="Unassembled WGS sequence"/>
</dbReference>
<proteinExistence type="predicted"/>